<dbReference type="Proteomes" id="UP001162164">
    <property type="component" value="Unassembled WGS sequence"/>
</dbReference>
<reference evidence="1" key="1">
    <citation type="journal article" date="2023" name="Insect Mol. Biol.">
        <title>Genome sequencing provides insights into the evolution of gene families encoding plant cell wall-degrading enzymes in longhorned beetles.</title>
        <authorList>
            <person name="Shin N.R."/>
            <person name="Okamura Y."/>
            <person name="Kirsch R."/>
            <person name="Pauchet Y."/>
        </authorList>
    </citation>
    <scope>NUCLEOTIDE SEQUENCE</scope>
    <source>
        <strain evidence="1">MMC_N1</strain>
    </source>
</reference>
<dbReference type="EMBL" id="JAPWTJ010000233">
    <property type="protein sequence ID" value="KAJ8980783.1"/>
    <property type="molecule type" value="Genomic_DNA"/>
</dbReference>
<name>A0ABQ9JT82_9CUCU</name>
<evidence type="ECO:0000313" key="2">
    <source>
        <dbReference type="Proteomes" id="UP001162164"/>
    </source>
</evidence>
<keyword evidence="2" id="KW-1185">Reference proteome</keyword>
<accession>A0ABQ9JT82</accession>
<gene>
    <name evidence="1" type="ORF">NQ317_019449</name>
</gene>
<sequence length="233" mass="26432">MAFDPPAISKTNPKIFLYTKGSEDEIVSTNTLDEEEHSMERAMVLPQIETNAEHYPGTVLKQYTSNIQSFFNAEYTNIYSHTSDLVSDGPKISVKQADELFDKKSEGVEYGNDTKPFVNGKIDIFYLRAREIILASGTLPPELELRENGVFAKGNISKGTRYGPFQGKWASSPQDTRFAWEISYQKIQLRLCEWGYFTAEGVKSKNIVIATNSNTYTDWTMSSKFINISKQRC</sequence>
<proteinExistence type="predicted"/>
<protein>
    <submittedName>
        <fullName evidence="1">Uncharacterized protein</fullName>
    </submittedName>
</protein>
<dbReference type="InterPro" id="IPR046341">
    <property type="entry name" value="SET_dom_sf"/>
</dbReference>
<organism evidence="1 2">
    <name type="scientific">Molorchus minor</name>
    <dbReference type="NCBI Taxonomy" id="1323400"/>
    <lineage>
        <taxon>Eukaryota</taxon>
        <taxon>Metazoa</taxon>
        <taxon>Ecdysozoa</taxon>
        <taxon>Arthropoda</taxon>
        <taxon>Hexapoda</taxon>
        <taxon>Insecta</taxon>
        <taxon>Pterygota</taxon>
        <taxon>Neoptera</taxon>
        <taxon>Endopterygota</taxon>
        <taxon>Coleoptera</taxon>
        <taxon>Polyphaga</taxon>
        <taxon>Cucujiformia</taxon>
        <taxon>Chrysomeloidea</taxon>
        <taxon>Cerambycidae</taxon>
        <taxon>Lamiinae</taxon>
        <taxon>Monochamini</taxon>
        <taxon>Molorchus</taxon>
    </lineage>
</organism>
<comment type="caution">
    <text evidence="1">The sequence shown here is derived from an EMBL/GenBank/DDBJ whole genome shotgun (WGS) entry which is preliminary data.</text>
</comment>
<evidence type="ECO:0000313" key="1">
    <source>
        <dbReference type="EMBL" id="KAJ8980783.1"/>
    </source>
</evidence>
<dbReference type="Gene3D" id="2.170.270.10">
    <property type="entry name" value="SET domain"/>
    <property type="match status" value="1"/>
</dbReference>